<protein>
    <submittedName>
        <fullName evidence="1">Uncharacterized protein</fullName>
    </submittedName>
</protein>
<reference evidence="2" key="1">
    <citation type="journal article" date="2016" name="Genome Announc.">
        <title>Genome sequences of three species of Hanseniaspora isolated from spontaneous wine fermentations.</title>
        <authorList>
            <person name="Sternes P.R."/>
            <person name="Lee D."/>
            <person name="Kutyna D.R."/>
            <person name="Borneman A.R."/>
        </authorList>
    </citation>
    <scope>NUCLEOTIDE SEQUENCE [LARGE SCALE GENOMIC DNA]</scope>
    <source>
        <strain evidence="2">AWRI3579</strain>
    </source>
</reference>
<evidence type="ECO:0000313" key="1">
    <source>
        <dbReference type="EMBL" id="OEJ84274.1"/>
    </source>
</evidence>
<gene>
    <name evidence="1" type="ORF">AWRI3579_g2510</name>
</gene>
<comment type="caution">
    <text evidence="1">The sequence shown here is derived from an EMBL/GenBank/DDBJ whole genome shotgun (WGS) entry which is preliminary data.</text>
</comment>
<dbReference type="AlphaFoldDB" id="A0A1E5RBJ9"/>
<dbReference type="OrthoDB" id="3970753at2759"/>
<evidence type="ECO:0000313" key="2">
    <source>
        <dbReference type="Proteomes" id="UP000095728"/>
    </source>
</evidence>
<dbReference type="Proteomes" id="UP000095728">
    <property type="component" value="Unassembled WGS sequence"/>
</dbReference>
<accession>A0A1E5RBJ9</accession>
<dbReference type="InParanoid" id="A0A1E5RBJ9"/>
<sequence>MPVLEHVIRNVSIYNILPPSLTTLGASASQNSCSGTNKINKKEKQYKLFEGDMVIVEDMSTNFSSNSSNPSSSSYTASYCMASLPKSSITIEFRHKNTMVFCNTTKIDNLAKYDEVVNEIYTPSPQKKKLRNQSQKYEIVMNIVSDQLGKMRVPLEVRVQDPKEQLRFHDLLVRIRDEFELIDDMYYM</sequence>
<proteinExistence type="predicted"/>
<dbReference type="EMBL" id="LPNM01000008">
    <property type="protein sequence ID" value="OEJ84274.1"/>
    <property type="molecule type" value="Genomic_DNA"/>
</dbReference>
<organism evidence="1 2">
    <name type="scientific">Hanseniaspora osmophila</name>
    <dbReference type="NCBI Taxonomy" id="56408"/>
    <lineage>
        <taxon>Eukaryota</taxon>
        <taxon>Fungi</taxon>
        <taxon>Dikarya</taxon>
        <taxon>Ascomycota</taxon>
        <taxon>Saccharomycotina</taxon>
        <taxon>Saccharomycetes</taxon>
        <taxon>Saccharomycodales</taxon>
        <taxon>Saccharomycodaceae</taxon>
        <taxon>Hanseniaspora</taxon>
    </lineage>
</organism>
<keyword evidence="2" id="KW-1185">Reference proteome</keyword>
<name>A0A1E5RBJ9_9ASCO</name>